<dbReference type="EMBL" id="RRYP01018995">
    <property type="protein sequence ID" value="TNV73391.1"/>
    <property type="molecule type" value="Genomic_DNA"/>
</dbReference>
<gene>
    <name evidence="1" type="ORF">FGO68_gene1235</name>
</gene>
<reference evidence="1" key="1">
    <citation type="submission" date="2019-06" db="EMBL/GenBank/DDBJ databases">
        <authorList>
            <person name="Zheng W."/>
        </authorList>
    </citation>
    <scope>NUCLEOTIDE SEQUENCE</scope>
    <source>
        <strain evidence="1">QDHG01</strain>
    </source>
</reference>
<protein>
    <submittedName>
        <fullName evidence="1">Uncharacterized protein</fullName>
    </submittedName>
</protein>
<organism evidence="1 2">
    <name type="scientific">Halteria grandinella</name>
    <dbReference type="NCBI Taxonomy" id="5974"/>
    <lineage>
        <taxon>Eukaryota</taxon>
        <taxon>Sar</taxon>
        <taxon>Alveolata</taxon>
        <taxon>Ciliophora</taxon>
        <taxon>Intramacronucleata</taxon>
        <taxon>Spirotrichea</taxon>
        <taxon>Stichotrichia</taxon>
        <taxon>Sporadotrichida</taxon>
        <taxon>Halteriidae</taxon>
        <taxon>Halteria</taxon>
    </lineage>
</organism>
<name>A0A8J8NEW2_HALGN</name>
<comment type="caution">
    <text evidence="1">The sequence shown here is derived from an EMBL/GenBank/DDBJ whole genome shotgun (WGS) entry which is preliminary data.</text>
</comment>
<sequence length="69" mass="8073">MMSSQYGQLCYGFLGYYLARSHQQQRFYLSIVSTPYSKHQSSIIGIQKGFHQPVSNSYFASVIYQFLQY</sequence>
<dbReference type="AlphaFoldDB" id="A0A8J8NEW2"/>
<dbReference type="Proteomes" id="UP000785679">
    <property type="component" value="Unassembled WGS sequence"/>
</dbReference>
<accession>A0A8J8NEW2</accession>
<evidence type="ECO:0000313" key="2">
    <source>
        <dbReference type="Proteomes" id="UP000785679"/>
    </source>
</evidence>
<keyword evidence="2" id="KW-1185">Reference proteome</keyword>
<proteinExistence type="predicted"/>
<evidence type="ECO:0000313" key="1">
    <source>
        <dbReference type="EMBL" id="TNV73391.1"/>
    </source>
</evidence>